<dbReference type="Proteomes" id="UP000663720">
    <property type="component" value="Chromosome"/>
</dbReference>
<keyword evidence="2" id="KW-1185">Reference proteome</keyword>
<organism evidence="1 2">
    <name type="scientific">Desulfonema limicola</name>
    <dbReference type="NCBI Taxonomy" id="45656"/>
    <lineage>
        <taxon>Bacteria</taxon>
        <taxon>Pseudomonadati</taxon>
        <taxon>Thermodesulfobacteriota</taxon>
        <taxon>Desulfobacteria</taxon>
        <taxon>Desulfobacterales</taxon>
        <taxon>Desulfococcaceae</taxon>
        <taxon>Desulfonema</taxon>
    </lineage>
</organism>
<protein>
    <submittedName>
        <fullName evidence="1">Uncharacterized protein</fullName>
    </submittedName>
</protein>
<dbReference type="KEGG" id="dli:dnl_03340"/>
<evidence type="ECO:0000313" key="1">
    <source>
        <dbReference type="EMBL" id="QTA78122.1"/>
    </source>
</evidence>
<proteinExistence type="predicted"/>
<reference evidence="1" key="1">
    <citation type="journal article" date="2021" name="Microb. Physiol.">
        <title>Proteogenomic Insights into the Physiology of Marine, Sulfate-Reducing, Filamentous Desulfonema limicola and Desulfonema magnum.</title>
        <authorList>
            <person name="Schnaars V."/>
            <person name="Wohlbrand L."/>
            <person name="Scheve S."/>
            <person name="Hinrichs C."/>
            <person name="Reinhardt R."/>
            <person name="Rabus R."/>
        </authorList>
    </citation>
    <scope>NUCLEOTIDE SEQUENCE</scope>
    <source>
        <strain evidence="1">5ac10</strain>
    </source>
</reference>
<dbReference type="AlphaFoldDB" id="A0A975B3I5"/>
<sequence>MGSKNAGSWVIADDLYKKGFTDDPCKPLIFKFGSGERI</sequence>
<accession>A0A975B3I5</accession>
<gene>
    <name evidence="1" type="ORF">dnl_03340</name>
</gene>
<evidence type="ECO:0000313" key="2">
    <source>
        <dbReference type="Proteomes" id="UP000663720"/>
    </source>
</evidence>
<dbReference type="EMBL" id="CP061799">
    <property type="protein sequence ID" value="QTA78122.1"/>
    <property type="molecule type" value="Genomic_DNA"/>
</dbReference>
<name>A0A975B3I5_9BACT</name>